<dbReference type="STRING" id="180197.SAMN02982919_03235"/>
<keyword evidence="2" id="KW-0255">Endonuclease</keyword>
<dbReference type="GO" id="GO:0004519">
    <property type="term" value="F:endonuclease activity"/>
    <property type="evidence" value="ECO:0007669"/>
    <property type="project" value="UniProtKB-KW"/>
</dbReference>
<feature type="domain" description="Endonuclease GajA/Old nuclease/RecF-like AAA" evidence="1">
    <location>
        <begin position="163"/>
        <end position="316"/>
    </location>
</feature>
<organism evidence="2 3">
    <name type="scientific">Giesbergeria anulus</name>
    <dbReference type="NCBI Taxonomy" id="180197"/>
    <lineage>
        <taxon>Bacteria</taxon>
        <taxon>Pseudomonadati</taxon>
        <taxon>Pseudomonadota</taxon>
        <taxon>Betaproteobacteria</taxon>
        <taxon>Burkholderiales</taxon>
        <taxon>Comamonadaceae</taxon>
        <taxon>Giesbergeria</taxon>
    </lineage>
</organism>
<keyword evidence="2" id="KW-0540">Nuclease</keyword>
<dbReference type="InterPro" id="IPR051396">
    <property type="entry name" value="Bact_Antivir_Def_Nuclease"/>
</dbReference>
<evidence type="ECO:0000259" key="1">
    <source>
        <dbReference type="Pfam" id="PF13175"/>
    </source>
</evidence>
<dbReference type="Proteomes" id="UP000199766">
    <property type="component" value="Unassembled WGS sequence"/>
</dbReference>
<evidence type="ECO:0000313" key="3">
    <source>
        <dbReference type="Proteomes" id="UP000199766"/>
    </source>
</evidence>
<dbReference type="AlphaFoldDB" id="A0A1H9SVU3"/>
<dbReference type="PANTHER" id="PTHR43581:SF2">
    <property type="entry name" value="EXCINUCLEASE ATPASE SUBUNIT"/>
    <property type="match status" value="1"/>
</dbReference>
<dbReference type="OrthoDB" id="3322489at2"/>
<keyword evidence="3" id="KW-1185">Reference proteome</keyword>
<dbReference type="RefSeq" id="WP_091459401.1">
    <property type="nucleotide sequence ID" value="NZ_FOGD01000025.1"/>
</dbReference>
<reference evidence="2 3" key="1">
    <citation type="submission" date="2016-10" db="EMBL/GenBank/DDBJ databases">
        <authorList>
            <person name="de Groot N.N."/>
        </authorList>
    </citation>
    <scope>NUCLEOTIDE SEQUENCE [LARGE SCALE GENOMIC DNA]</scope>
    <source>
        <strain evidence="2 3">ATCC 35958</strain>
    </source>
</reference>
<feature type="domain" description="Endonuclease GajA/Old nuclease/RecF-like AAA" evidence="1">
    <location>
        <begin position="1"/>
        <end position="155"/>
    </location>
</feature>
<sequence>MKLKSIRIKNFRTIKNEQQIDFHGKTTIVGPNNTGKTNILRAIEMFFTGFKNKLNYTTENDLTFGSEGAQTVLIGSFTGNPEGEDKEFYQIYKEMHNYLEITKKPTTDFQIYLYFSKNGTPTYKIFPNEKAKNKYQATLKKQESDAINILLNQFICHYIPSSKNIYSLYETLLLPFIKSKIADELQEKTTLIQSKLNEISSNINNQLTEAAIDNLKIEISIPDNSIEKIISSFSLNISDPETTEISKKGMGIQSTTMLSSFLWITKEEIKKGKSVIWLIEEPESYLHPKLATSCEKIINNLQKESLVILSTHALAFVSKNPTNTIGTTIDENKNTRFIKYKTYTKATESIRNSLGVKFGDYFNLGIYNCFVEGESDREIFKWVLEKIPASNNELEYARQCEFMDLDGVSGIESFMKSNYYIINNERAVITIIDGDDAGIRVRKILQGFFGEKKIPFEANKDFISLPTGFSIEGLFPPEWIIEIHKENPKWFKNFSVDMNGKIQPFEIEDAKKRTIQELLMKKAGNESNTKWANQFIQILTSLDKLLLLKSNKIEVI</sequence>
<dbReference type="InterPro" id="IPR041685">
    <property type="entry name" value="AAA_GajA/Old/RecF-like"/>
</dbReference>
<keyword evidence="2" id="KW-0378">Hydrolase</keyword>
<dbReference type="InterPro" id="IPR027417">
    <property type="entry name" value="P-loop_NTPase"/>
</dbReference>
<dbReference type="Gene3D" id="3.40.50.300">
    <property type="entry name" value="P-loop containing nucleotide triphosphate hydrolases"/>
    <property type="match status" value="1"/>
</dbReference>
<dbReference type="EMBL" id="FOGD01000025">
    <property type="protein sequence ID" value="SER88957.1"/>
    <property type="molecule type" value="Genomic_DNA"/>
</dbReference>
<dbReference type="PANTHER" id="PTHR43581">
    <property type="entry name" value="ATP/GTP PHOSPHATASE"/>
    <property type="match status" value="1"/>
</dbReference>
<dbReference type="Pfam" id="PF13175">
    <property type="entry name" value="AAA_15"/>
    <property type="match status" value="2"/>
</dbReference>
<evidence type="ECO:0000313" key="2">
    <source>
        <dbReference type="EMBL" id="SER88957.1"/>
    </source>
</evidence>
<proteinExistence type="predicted"/>
<accession>A0A1H9SVU3</accession>
<name>A0A1H9SVU3_9BURK</name>
<gene>
    <name evidence="2" type="ORF">SAMN02982919_03235</name>
</gene>
<protein>
    <submittedName>
        <fullName evidence="2">Predicted ATP-dependent endonuclease of the OLD family, contains P-loop ATPase and TOPRIM domains</fullName>
    </submittedName>
</protein>
<dbReference type="SUPFAM" id="SSF52540">
    <property type="entry name" value="P-loop containing nucleoside triphosphate hydrolases"/>
    <property type="match status" value="1"/>
</dbReference>